<proteinExistence type="predicted"/>
<dbReference type="InterPro" id="IPR020846">
    <property type="entry name" value="MFS_dom"/>
</dbReference>
<dbReference type="GO" id="GO:0015293">
    <property type="term" value="F:symporter activity"/>
    <property type="evidence" value="ECO:0007669"/>
    <property type="project" value="UniProtKB-KW"/>
</dbReference>
<dbReference type="SUPFAM" id="SSF103473">
    <property type="entry name" value="MFS general substrate transporter"/>
    <property type="match status" value="1"/>
</dbReference>
<feature type="transmembrane region" description="Helical" evidence="8">
    <location>
        <begin position="357"/>
        <end position="377"/>
    </location>
</feature>
<organism evidence="11">
    <name type="scientific">Thrips palmi</name>
    <name type="common">Melon thrips</name>
    <dbReference type="NCBI Taxonomy" id="161013"/>
    <lineage>
        <taxon>Eukaryota</taxon>
        <taxon>Metazoa</taxon>
        <taxon>Ecdysozoa</taxon>
        <taxon>Arthropoda</taxon>
        <taxon>Hexapoda</taxon>
        <taxon>Insecta</taxon>
        <taxon>Pterygota</taxon>
        <taxon>Neoptera</taxon>
        <taxon>Paraneoptera</taxon>
        <taxon>Thysanoptera</taxon>
        <taxon>Terebrantia</taxon>
        <taxon>Thripoidea</taxon>
        <taxon>Thripidae</taxon>
        <taxon>Thrips</taxon>
    </lineage>
</organism>
<evidence type="ECO:0000313" key="10">
    <source>
        <dbReference type="Proteomes" id="UP000515158"/>
    </source>
</evidence>
<keyword evidence="4" id="KW-0769">Symport</keyword>
<feature type="transmembrane region" description="Helical" evidence="8">
    <location>
        <begin position="219"/>
        <end position="238"/>
    </location>
</feature>
<dbReference type="Pfam" id="PF07690">
    <property type="entry name" value="MFS_1"/>
    <property type="match status" value="1"/>
</dbReference>
<feature type="region of interest" description="Disordered" evidence="7">
    <location>
        <begin position="480"/>
        <end position="500"/>
    </location>
</feature>
<dbReference type="FunFam" id="1.20.1250.20:FF:000003">
    <property type="entry name" value="Solute carrier family 17 member 3"/>
    <property type="match status" value="1"/>
</dbReference>
<dbReference type="Gene3D" id="1.20.1250.20">
    <property type="entry name" value="MFS general substrate transporter like domains"/>
    <property type="match status" value="2"/>
</dbReference>
<dbReference type="InterPro" id="IPR036259">
    <property type="entry name" value="MFS_trans_sf"/>
</dbReference>
<name>A0A6P8Z446_THRPL</name>
<feature type="transmembrane region" description="Helical" evidence="8">
    <location>
        <begin position="416"/>
        <end position="438"/>
    </location>
</feature>
<feature type="transmembrane region" description="Helical" evidence="8">
    <location>
        <begin position="192"/>
        <end position="213"/>
    </location>
</feature>
<dbReference type="PANTHER" id="PTHR11662">
    <property type="entry name" value="SOLUTE CARRIER FAMILY 17"/>
    <property type="match status" value="1"/>
</dbReference>
<evidence type="ECO:0000256" key="6">
    <source>
        <dbReference type="ARBA" id="ARBA00023136"/>
    </source>
</evidence>
<dbReference type="InterPro" id="IPR050382">
    <property type="entry name" value="MFS_Na/Anion_cotransporter"/>
</dbReference>
<gene>
    <name evidence="11" type="primary">LOC117647107</name>
</gene>
<evidence type="ECO:0000256" key="2">
    <source>
        <dbReference type="ARBA" id="ARBA00022448"/>
    </source>
</evidence>
<evidence type="ECO:0000256" key="8">
    <source>
        <dbReference type="SAM" id="Phobius"/>
    </source>
</evidence>
<dbReference type="OrthoDB" id="2985014at2759"/>
<dbReference type="FunCoup" id="A0A6P8Z446">
    <property type="interactions" value="89"/>
</dbReference>
<feature type="transmembrane region" description="Helical" evidence="8">
    <location>
        <begin position="325"/>
        <end position="345"/>
    </location>
</feature>
<evidence type="ECO:0000259" key="9">
    <source>
        <dbReference type="PROSITE" id="PS50850"/>
    </source>
</evidence>
<evidence type="ECO:0000313" key="11">
    <source>
        <dbReference type="RefSeq" id="XP_034244521.1"/>
    </source>
</evidence>
<dbReference type="GO" id="GO:0006820">
    <property type="term" value="P:monoatomic anion transport"/>
    <property type="evidence" value="ECO:0007669"/>
    <property type="project" value="TreeGrafter"/>
</dbReference>
<evidence type="ECO:0000256" key="7">
    <source>
        <dbReference type="SAM" id="MobiDB-lite"/>
    </source>
</evidence>
<feature type="transmembrane region" description="Helical" evidence="8">
    <location>
        <begin position="34"/>
        <end position="53"/>
    </location>
</feature>
<keyword evidence="5 8" id="KW-1133">Transmembrane helix</keyword>
<feature type="transmembrane region" description="Helical" evidence="8">
    <location>
        <begin position="450"/>
        <end position="471"/>
    </location>
</feature>
<sequence length="500" mass="54238">MNSPAPSPGNMTSSTQKGCLARMKDALTLNCRQVLNLMVFFGFMFNYMLRVNLTIAIVEMVAKSNATAAAVVDNSTAAMERVVDEDGRTWFAWDAHKQNLILGSFFWGYLMTELPGGRLAEVVGARKVLGVSMLVSSLLTLITPAAANLSYLALVALRAVIGFLLGVTWPAMLPMAAHWIPPADRSKFMSNMMASSLGAAITMPVCGFLLSTWGWESTFYVTGGVALLWSALWFVLIFDSPAQHPRISMEERRFIEQALGDSVQASHKETLAVPWRQLLTSGPVWAIVLTHVASIYGFFTVVNQLPTFMKKVLHFNIKQNGLASSLPYLGKYLMALGTGVIADYLKSRNKISTTAIRKTFTTFAVGIPGLLMAVQVFAGNDQIASVAIFTLALTFNGAVTAGYLGNGLDIAPNFSGTIFGMANMLSSAGGFVSTLMVGSLTYQNDSYGQWQIIFGILSGVYVLGAVIYLFLGTGELQKWNSPRTPAEKEPESYPLRKNSA</sequence>
<dbReference type="InterPro" id="IPR011701">
    <property type="entry name" value="MFS"/>
</dbReference>
<feature type="transmembrane region" description="Helical" evidence="8">
    <location>
        <begin position="383"/>
        <end position="404"/>
    </location>
</feature>
<protein>
    <submittedName>
        <fullName evidence="11">Sialin isoform X1</fullName>
    </submittedName>
</protein>
<dbReference type="InParanoid" id="A0A6P8Z446"/>
<feature type="transmembrane region" description="Helical" evidence="8">
    <location>
        <begin position="159"/>
        <end position="180"/>
    </location>
</feature>
<dbReference type="KEGG" id="tpal:117647107"/>
<dbReference type="Proteomes" id="UP000515158">
    <property type="component" value="Unplaced"/>
</dbReference>
<feature type="transmembrane region" description="Helical" evidence="8">
    <location>
        <begin position="128"/>
        <end position="147"/>
    </location>
</feature>
<keyword evidence="3 8" id="KW-0812">Transmembrane</keyword>
<keyword evidence="6 8" id="KW-0472">Membrane</keyword>
<dbReference type="PROSITE" id="PS50850">
    <property type="entry name" value="MFS"/>
    <property type="match status" value="1"/>
</dbReference>
<dbReference type="RefSeq" id="XP_034244521.1">
    <property type="nucleotide sequence ID" value="XM_034388630.1"/>
</dbReference>
<dbReference type="FunFam" id="1.20.1250.20:FF:000157">
    <property type="entry name" value="Inorganic phosphate cotransporter"/>
    <property type="match status" value="1"/>
</dbReference>
<dbReference type="CDD" id="cd17318">
    <property type="entry name" value="MFS_SLC17"/>
    <property type="match status" value="1"/>
</dbReference>
<keyword evidence="10" id="KW-1185">Reference proteome</keyword>
<feature type="transmembrane region" description="Helical" evidence="8">
    <location>
        <begin position="284"/>
        <end position="305"/>
    </location>
</feature>
<reference evidence="11" key="1">
    <citation type="submission" date="2025-08" db="UniProtKB">
        <authorList>
            <consortium name="RefSeq"/>
        </authorList>
    </citation>
    <scope>IDENTIFICATION</scope>
    <source>
        <tissue evidence="11">Total insect</tissue>
    </source>
</reference>
<comment type="subcellular location">
    <subcellularLocation>
        <location evidence="1">Membrane</location>
        <topology evidence="1">Multi-pass membrane protein</topology>
    </subcellularLocation>
</comment>
<evidence type="ECO:0000256" key="1">
    <source>
        <dbReference type="ARBA" id="ARBA00004141"/>
    </source>
</evidence>
<evidence type="ECO:0000256" key="5">
    <source>
        <dbReference type="ARBA" id="ARBA00022989"/>
    </source>
</evidence>
<dbReference type="AlphaFoldDB" id="A0A6P8Z446"/>
<keyword evidence="2" id="KW-0813">Transport</keyword>
<dbReference type="GO" id="GO:0016020">
    <property type="term" value="C:membrane"/>
    <property type="evidence" value="ECO:0007669"/>
    <property type="project" value="UniProtKB-SubCell"/>
</dbReference>
<accession>A0A6P8Z446</accession>
<dbReference type="GeneID" id="117647107"/>
<evidence type="ECO:0000256" key="3">
    <source>
        <dbReference type="ARBA" id="ARBA00022692"/>
    </source>
</evidence>
<evidence type="ECO:0000256" key="4">
    <source>
        <dbReference type="ARBA" id="ARBA00022847"/>
    </source>
</evidence>
<feature type="domain" description="Major facilitator superfamily (MFS) profile" evidence="9">
    <location>
        <begin position="34"/>
        <end position="476"/>
    </location>
</feature>
<dbReference type="PANTHER" id="PTHR11662:SF411">
    <property type="entry name" value="GH05102P"/>
    <property type="match status" value="1"/>
</dbReference>